<dbReference type="KEGG" id="asol:BEN76_03085"/>
<evidence type="ECO:0000313" key="1">
    <source>
        <dbReference type="EMBL" id="APV35060.1"/>
    </source>
</evidence>
<organism evidence="1 2">
    <name type="scientific">Acinetobacter soli</name>
    <dbReference type="NCBI Taxonomy" id="487316"/>
    <lineage>
        <taxon>Bacteria</taxon>
        <taxon>Pseudomonadati</taxon>
        <taxon>Pseudomonadota</taxon>
        <taxon>Gammaproteobacteria</taxon>
        <taxon>Moraxellales</taxon>
        <taxon>Moraxellaceae</taxon>
        <taxon>Acinetobacter</taxon>
    </lineage>
</organism>
<dbReference type="Proteomes" id="UP000185674">
    <property type="component" value="Chromosome"/>
</dbReference>
<reference evidence="1 2" key="1">
    <citation type="submission" date="2016-08" db="EMBL/GenBank/DDBJ databases">
        <title>Complete genome sequence of Acinetobacter baylyi strain GFJ2.</title>
        <authorList>
            <person name="Tabata M."/>
            <person name="Kuboki S."/>
            <person name="Gibu N."/>
            <person name="Kinouchi Y."/>
            <person name="Vangnai A."/>
            <person name="Kasai D."/>
            <person name="Fukuda M."/>
        </authorList>
    </citation>
    <scope>NUCLEOTIDE SEQUENCE [LARGE SCALE GENOMIC DNA]</scope>
    <source>
        <strain evidence="1 2">GFJ2</strain>
    </source>
</reference>
<accession>A0A1P8EFT0</accession>
<dbReference type="Pfam" id="PF18906">
    <property type="entry name" value="Phage_tube_2"/>
    <property type="match status" value="1"/>
</dbReference>
<proteinExistence type="predicted"/>
<dbReference type="InterPro" id="IPR044000">
    <property type="entry name" value="Phage_tube_2"/>
</dbReference>
<name>A0A1P8EFT0_9GAMM</name>
<dbReference type="EMBL" id="CP016896">
    <property type="protein sequence ID" value="APV35060.1"/>
    <property type="molecule type" value="Genomic_DNA"/>
</dbReference>
<dbReference type="RefSeq" id="WP_076032220.1">
    <property type="nucleotide sequence ID" value="NZ_CP016896.1"/>
</dbReference>
<sequence>MSSKGTDVVIYIAKEESPNVLPAVPIWHTLRRSSDSLKKTVSLTESDEIVDSRFDQGSVATSGEATGTIEYELSALSQDILLEGAAGNIFVEDGVTGIATLEIGGSELDTFTIVKHDKKLNFIQVFSGARIGELSIQGDTEGKITGSATISATGYSNPATSPVTAPLAAPDTPFMSSINVNTFKINGVSTVGTACAESFTISINNNLTARPCLGNQSIIPNRYTEGKVNIGLSATVVLTEQSKAWIPYVESRETMTAEIGIEDTQGNAYGFHFPKLELDNDGMSDTNATDDHTLALEFKQVKVAPTITRSVA</sequence>
<dbReference type="STRING" id="487316.BEN76_03085"/>
<protein>
    <recommendedName>
        <fullName evidence="3">Phage tail protein</fullName>
    </recommendedName>
</protein>
<gene>
    <name evidence="1" type="ORF">BEN76_03085</name>
</gene>
<dbReference type="AlphaFoldDB" id="A0A1P8EFT0"/>
<evidence type="ECO:0008006" key="3">
    <source>
        <dbReference type="Google" id="ProtNLM"/>
    </source>
</evidence>
<evidence type="ECO:0000313" key="2">
    <source>
        <dbReference type="Proteomes" id="UP000185674"/>
    </source>
</evidence>